<dbReference type="PROSITE" id="PS51192">
    <property type="entry name" value="HELICASE_ATP_BIND_1"/>
    <property type="match status" value="1"/>
</dbReference>
<sequence>MQTRRSTGGSVAQSTDTGPKAYPSSTSSSSKDVSIEEQPADDEGPIPLYHLDLALSDEHFQAESFTYLRESFAQWFPDAEPAMPDLSWSDYPRNVSEAEAWKMVKEAETRHPELKNMAYSAADSMDVSEDEEEREELLDRENGAQILADRARVRQERREKAVKEARARERALYDEDLRGTSGVKSGPPKIASSSSPLAKTTTTPSSKKRKSEAIATGSSYTLDCELVEDKKDRMLCIVIFPPVDVARNFITPKFKFGSVETEAYHQRLKSLTQGRFANASEKDIEDLKLTSRCGMVVGRINLSQIKGLSIASDAYSRDVLTFQGGTMTLRAPFMPHENITGPKSQTPEGRAVPRRIDAGLSVTPKLQWRDLVTWKHWDYCPLPFAPPPEIFARLQVDLCLSNNAFQYGTEEEDDGFVDEVYGRIGRGKKLVTAAKAISKLISDAVTHPNGLVEINPDDQTYFSRFPKTFYRQDSAPLGIRGHPVKGKVKRREIDTNESEDPLSLPFDNTLQSTLEACRPDPNYPMREPSDAIITPLMPFQKQALAWMLSKETCVDEDRGLLLPQWFPLRSRKSVGGTSPAPRAKRAKLSVNENQQAVEANGVEVVEARPTSFYFDMTTGMTTKKRYECRDIEAGGCLCDTMGLGKSIVVLAAIATNPWTPDQLDRSRSAELISKLRSSNNKPFTTPATLLIVPTALVEQWLDETRKHWRSPSNRDVVRWRRGRTLPWSAKEDRARIRRKAREILCNADIVIATYEDLRWELQESKKSSKHSDVRAISPLLEVKWHRIILDEAQMVSTSNGHAAEMVNSLWRSIGWIVTSTPFSRSLEDLFGLYTFLDSDLASKKVFQEVLANPFRQGDPEAIRRVRRALPKIMWRHDRRHVEEQLNLPPNTTIDLELEMTGLERAIYEREYKHIQAQYTHQLVRGRSSIDQTGFWSLRQLISHPQLSQSLGYGAGSKRATFEQLFDRLLTKSNAELHSRRMEVVSLILTLAYGHHARQEEKKKRMWKGGPAVWSQREIEKNLREARTVCSQIIDAQQEQGRSKASNGTKTTGDDDEYDAGKLSSIMRPREALYWCDSLLGEEPEHMPKLDPERMTKLFFDKEVVEGAKIDKEDTRYHPMTREDVGEDEEIDSEAEAMAVSMSTARSKSRTKARANEPSGSTSNARGTEGEFVPTIIKQRLRGGKVRKGLEEKFWHLVPKTKLETSLSQLTAAKQLLAKAEREHLYLRNRMQDEIGHHDQKHPEGETVGEGEEEAEQTGRSCIVCMDAILVPGMLPCLHSACYECLVQCWKSARENGYDSILDRGMGGDQSEFAKKARCPFCRAPFSRSDITEVIAVAPSNTDGSNDVDDDAAGFGAKISGLVRDIRKRREEDPKVKIVVFSMFKKYLSFVSEALLGLSKPIVSVAFSGLPELQANALAQFRDDDGIVVMLVPMRQSEGAAGLTLTMASVAYFLEPSLDPGLEQQASGRLNRIGQQGSKTTNIRLIVKDTIEPRIVEIARRRLQEDVQKGGASGAFASSNDRGEGSSQRAAATILEQGADGGMGNHLTEDELAYVFDVDVSAAKEKRRQELEEAREANRTARENRMAREDPPGFRNPDDEVEDP</sequence>
<dbReference type="GO" id="GO:0006974">
    <property type="term" value="P:DNA damage response"/>
    <property type="evidence" value="ECO:0007669"/>
    <property type="project" value="TreeGrafter"/>
</dbReference>
<dbReference type="STRING" id="215250.A0A316YXX2"/>
<feature type="region of interest" description="Disordered" evidence="8">
    <location>
        <begin position="481"/>
        <end position="506"/>
    </location>
</feature>
<dbReference type="GO" id="GO:0005524">
    <property type="term" value="F:ATP binding"/>
    <property type="evidence" value="ECO:0007669"/>
    <property type="project" value="InterPro"/>
</dbReference>
<feature type="region of interest" description="Disordered" evidence="8">
    <location>
        <begin position="1"/>
        <end position="47"/>
    </location>
</feature>
<dbReference type="InterPro" id="IPR027417">
    <property type="entry name" value="P-loop_NTPase"/>
</dbReference>
<evidence type="ECO:0000313" key="12">
    <source>
        <dbReference type="Proteomes" id="UP000245768"/>
    </source>
</evidence>
<name>A0A316YXX2_9BASI</name>
<dbReference type="GO" id="GO:0005634">
    <property type="term" value="C:nucleus"/>
    <property type="evidence" value="ECO:0007669"/>
    <property type="project" value="TreeGrafter"/>
</dbReference>
<dbReference type="PANTHER" id="PTHR45865">
    <property type="entry name" value="E3 UBIQUITIN-PROTEIN LIGASE SHPRH FAMILY MEMBER"/>
    <property type="match status" value="1"/>
</dbReference>
<evidence type="ECO:0000259" key="9">
    <source>
        <dbReference type="PROSITE" id="PS50089"/>
    </source>
</evidence>
<keyword evidence="6" id="KW-0067">ATP-binding</keyword>
<evidence type="ECO:0000256" key="2">
    <source>
        <dbReference type="ARBA" id="ARBA00022741"/>
    </source>
</evidence>
<evidence type="ECO:0000256" key="4">
    <source>
        <dbReference type="ARBA" id="ARBA00022801"/>
    </source>
</evidence>
<feature type="region of interest" description="Disordered" evidence="8">
    <location>
        <begin position="1564"/>
        <end position="1603"/>
    </location>
</feature>
<dbReference type="GO" id="GO:0008270">
    <property type="term" value="F:zinc ion binding"/>
    <property type="evidence" value="ECO:0007669"/>
    <property type="project" value="UniProtKB-KW"/>
</dbReference>
<evidence type="ECO:0008006" key="13">
    <source>
        <dbReference type="Google" id="ProtNLM"/>
    </source>
</evidence>
<feature type="compositionally biased region" description="Polar residues" evidence="8">
    <location>
        <begin position="1515"/>
        <end position="1527"/>
    </location>
</feature>
<dbReference type="SUPFAM" id="SSF52540">
    <property type="entry name" value="P-loop containing nucleoside triphosphate hydrolases"/>
    <property type="match status" value="2"/>
</dbReference>
<evidence type="ECO:0000313" key="11">
    <source>
        <dbReference type="EMBL" id="PWN94041.1"/>
    </source>
</evidence>
<dbReference type="OrthoDB" id="2801544at2759"/>
<dbReference type="InParanoid" id="A0A316YXX2"/>
<dbReference type="GO" id="GO:0000209">
    <property type="term" value="P:protein polyubiquitination"/>
    <property type="evidence" value="ECO:0007669"/>
    <property type="project" value="TreeGrafter"/>
</dbReference>
<dbReference type="GO" id="GO:0016787">
    <property type="term" value="F:hydrolase activity"/>
    <property type="evidence" value="ECO:0007669"/>
    <property type="project" value="UniProtKB-KW"/>
</dbReference>
<dbReference type="Gene3D" id="3.40.50.10810">
    <property type="entry name" value="Tandem AAA-ATPase domain"/>
    <property type="match status" value="1"/>
</dbReference>
<keyword evidence="12" id="KW-1185">Reference proteome</keyword>
<keyword evidence="3 7" id="KW-0863">Zinc-finger</keyword>
<dbReference type="Pfam" id="PF00097">
    <property type="entry name" value="zf-C3HC4"/>
    <property type="match status" value="1"/>
</dbReference>
<protein>
    <recommendedName>
        <fullName evidence="13">RING-type domain-containing protein</fullName>
    </recommendedName>
</protein>
<dbReference type="GeneID" id="37042643"/>
<dbReference type="InterPro" id="IPR001841">
    <property type="entry name" value="Znf_RING"/>
</dbReference>
<evidence type="ECO:0000256" key="6">
    <source>
        <dbReference type="ARBA" id="ARBA00022840"/>
    </source>
</evidence>
<dbReference type="InterPro" id="IPR049730">
    <property type="entry name" value="SNF2/RAD54-like_C"/>
</dbReference>
<dbReference type="InterPro" id="IPR013083">
    <property type="entry name" value="Znf_RING/FYVE/PHD"/>
</dbReference>
<dbReference type="SMART" id="SM00184">
    <property type="entry name" value="RING"/>
    <property type="match status" value="1"/>
</dbReference>
<dbReference type="InterPro" id="IPR014001">
    <property type="entry name" value="Helicase_ATP-bd"/>
</dbReference>
<keyword evidence="4" id="KW-0378">Hydrolase</keyword>
<evidence type="ECO:0000256" key="3">
    <source>
        <dbReference type="ARBA" id="ARBA00022771"/>
    </source>
</evidence>
<organism evidence="11 12">
    <name type="scientific">Acaromyces ingoldii</name>
    <dbReference type="NCBI Taxonomy" id="215250"/>
    <lineage>
        <taxon>Eukaryota</taxon>
        <taxon>Fungi</taxon>
        <taxon>Dikarya</taxon>
        <taxon>Basidiomycota</taxon>
        <taxon>Ustilaginomycotina</taxon>
        <taxon>Exobasidiomycetes</taxon>
        <taxon>Exobasidiales</taxon>
        <taxon>Cryptobasidiaceae</taxon>
        <taxon>Acaromyces</taxon>
    </lineage>
</organism>
<evidence type="ECO:0000256" key="5">
    <source>
        <dbReference type="ARBA" id="ARBA00022833"/>
    </source>
</evidence>
<feature type="domain" description="Helicase ATP-binding" evidence="10">
    <location>
        <begin position="637"/>
        <end position="839"/>
    </location>
</feature>
<dbReference type="EMBL" id="KZ819634">
    <property type="protein sequence ID" value="PWN94041.1"/>
    <property type="molecule type" value="Genomic_DNA"/>
</dbReference>
<feature type="compositionally biased region" description="Polar residues" evidence="8">
    <location>
        <begin position="1034"/>
        <end position="1050"/>
    </location>
</feature>
<feature type="region of interest" description="Disordered" evidence="8">
    <location>
        <begin position="1506"/>
        <end position="1527"/>
    </location>
</feature>
<keyword evidence="2" id="KW-0547">Nucleotide-binding</keyword>
<dbReference type="InterPro" id="IPR018957">
    <property type="entry name" value="Znf_C3HC4_RING-type"/>
</dbReference>
<dbReference type="Pfam" id="PF00176">
    <property type="entry name" value="SNF2-rel_dom"/>
    <property type="match status" value="1"/>
</dbReference>
<dbReference type="SMART" id="SM00487">
    <property type="entry name" value="DEXDc"/>
    <property type="match status" value="1"/>
</dbReference>
<feature type="region of interest" description="Disordered" evidence="8">
    <location>
        <begin position="122"/>
        <end position="141"/>
    </location>
</feature>
<feature type="domain" description="RING-type" evidence="9">
    <location>
        <begin position="1261"/>
        <end position="1322"/>
    </location>
</feature>
<feature type="compositionally biased region" description="Low complexity" evidence="8">
    <location>
        <begin position="191"/>
        <end position="205"/>
    </location>
</feature>
<dbReference type="PANTHER" id="PTHR45865:SF1">
    <property type="entry name" value="E3 UBIQUITIN-PROTEIN LIGASE SHPRH"/>
    <property type="match status" value="1"/>
</dbReference>
<dbReference type="PROSITE" id="PS50089">
    <property type="entry name" value="ZF_RING_2"/>
    <property type="match status" value="1"/>
</dbReference>
<feature type="region of interest" description="Disordered" evidence="8">
    <location>
        <begin position="1034"/>
        <end position="1062"/>
    </location>
</feature>
<feature type="compositionally biased region" description="Polar residues" evidence="8">
    <location>
        <begin position="1"/>
        <end position="17"/>
    </location>
</feature>
<dbReference type="Gene3D" id="3.30.40.10">
    <property type="entry name" value="Zinc/RING finger domain, C3HC4 (zinc finger)"/>
    <property type="match status" value="1"/>
</dbReference>
<dbReference type="GO" id="GO:0061630">
    <property type="term" value="F:ubiquitin protein ligase activity"/>
    <property type="evidence" value="ECO:0007669"/>
    <property type="project" value="TreeGrafter"/>
</dbReference>
<evidence type="ECO:0000256" key="8">
    <source>
        <dbReference type="SAM" id="MobiDB-lite"/>
    </source>
</evidence>
<keyword evidence="5" id="KW-0862">Zinc</keyword>
<evidence type="ECO:0000256" key="7">
    <source>
        <dbReference type="PROSITE-ProRule" id="PRU00175"/>
    </source>
</evidence>
<accession>A0A316YXX2</accession>
<dbReference type="Proteomes" id="UP000245768">
    <property type="component" value="Unassembled WGS sequence"/>
</dbReference>
<dbReference type="InterPro" id="IPR052583">
    <property type="entry name" value="ATP-helicase/E3_Ub-Ligase"/>
</dbReference>
<dbReference type="Gene3D" id="3.40.50.300">
    <property type="entry name" value="P-loop containing nucleotide triphosphate hydrolases"/>
    <property type="match status" value="1"/>
</dbReference>
<dbReference type="CDD" id="cd18793">
    <property type="entry name" value="SF2_C_SNF"/>
    <property type="match status" value="1"/>
</dbReference>
<keyword evidence="1" id="KW-0479">Metal-binding</keyword>
<feature type="region of interest" description="Disordered" evidence="8">
    <location>
        <begin position="176"/>
        <end position="210"/>
    </location>
</feature>
<gene>
    <name evidence="11" type="ORF">FA10DRAFT_264633</name>
</gene>
<dbReference type="SUPFAM" id="SSF57850">
    <property type="entry name" value="RING/U-box"/>
    <property type="match status" value="1"/>
</dbReference>
<dbReference type="RefSeq" id="XP_025381239.1">
    <property type="nucleotide sequence ID" value="XM_025520727.1"/>
</dbReference>
<dbReference type="InterPro" id="IPR000330">
    <property type="entry name" value="SNF2_N"/>
</dbReference>
<evidence type="ECO:0000259" key="10">
    <source>
        <dbReference type="PROSITE" id="PS51192"/>
    </source>
</evidence>
<feature type="compositionally biased region" description="Basic and acidic residues" evidence="8">
    <location>
        <begin position="1564"/>
        <end position="1597"/>
    </location>
</feature>
<evidence type="ECO:0000256" key="1">
    <source>
        <dbReference type="ARBA" id="ARBA00022723"/>
    </source>
</evidence>
<feature type="region of interest" description="Disordered" evidence="8">
    <location>
        <begin position="1140"/>
        <end position="1168"/>
    </location>
</feature>
<feature type="compositionally biased region" description="Acidic residues" evidence="8">
    <location>
        <begin position="126"/>
        <end position="136"/>
    </location>
</feature>
<reference evidence="11 12" key="1">
    <citation type="journal article" date="2018" name="Mol. Biol. Evol.">
        <title>Broad Genomic Sampling Reveals a Smut Pathogenic Ancestry of the Fungal Clade Ustilaginomycotina.</title>
        <authorList>
            <person name="Kijpornyongpan T."/>
            <person name="Mondo S.J."/>
            <person name="Barry K."/>
            <person name="Sandor L."/>
            <person name="Lee J."/>
            <person name="Lipzen A."/>
            <person name="Pangilinan J."/>
            <person name="LaButti K."/>
            <person name="Hainaut M."/>
            <person name="Henrissat B."/>
            <person name="Grigoriev I.V."/>
            <person name="Spatafora J.W."/>
            <person name="Aime M.C."/>
        </authorList>
    </citation>
    <scope>NUCLEOTIDE SEQUENCE [LARGE SCALE GENOMIC DNA]</scope>
    <source>
        <strain evidence="11 12">MCA 4198</strain>
    </source>
</reference>
<proteinExistence type="predicted"/>
<dbReference type="InterPro" id="IPR038718">
    <property type="entry name" value="SNF2-like_sf"/>
</dbReference>